<keyword evidence="2" id="KW-1185">Reference proteome</keyword>
<proteinExistence type="predicted"/>
<accession>A0A136IXH4</accession>
<evidence type="ECO:0000313" key="2">
    <source>
        <dbReference type="Proteomes" id="UP000070501"/>
    </source>
</evidence>
<sequence>MTEGFDVHGCICVRKEFGNDSHSLAKDTPKRFKTYNTGDSLVEADPTTDPAVSSLCTGERTGPSIFSILWSNGRDMLRKQEGIYNAGDSLVVTDRTTRSAAVNLFYK</sequence>
<protein>
    <submittedName>
        <fullName evidence="1">Uncharacterized protein</fullName>
    </submittedName>
</protein>
<dbReference type="InParanoid" id="A0A136IXH4"/>
<dbReference type="EMBL" id="KQ964255">
    <property type="protein sequence ID" value="KXJ89568.1"/>
    <property type="molecule type" value="Genomic_DNA"/>
</dbReference>
<reference evidence="2" key="1">
    <citation type="submission" date="2016-02" db="EMBL/GenBank/DDBJ databases">
        <title>Draft genome sequence of Microdochium bolleyi, a fungal endophyte of beachgrass.</title>
        <authorList>
            <consortium name="DOE Joint Genome Institute"/>
            <person name="David A.S."/>
            <person name="May G."/>
            <person name="Haridas S."/>
            <person name="Lim J."/>
            <person name="Wang M."/>
            <person name="Labutti K."/>
            <person name="Lipzen A."/>
            <person name="Barry K."/>
            <person name="Grigoriev I.V."/>
        </authorList>
    </citation>
    <scope>NUCLEOTIDE SEQUENCE [LARGE SCALE GENOMIC DNA]</scope>
    <source>
        <strain evidence="2">J235TASD1</strain>
    </source>
</reference>
<gene>
    <name evidence="1" type="ORF">Micbo1qcDRAFT_177403</name>
</gene>
<dbReference type="AlphaFoldDB" id="A0A136IXH4"/>
<dbReference type="OrthoDB" id="4776075at2759"/>
<name>A0A136IXH4_9PEZI</name>
<organism evidence="1 2">
    <name type="scientific">Microdochium bolleyi</name>
    <dbReference type="NCBI Taxonomy" id="196109"/>
    <lineage>
        <taxon>Eukaryota</taxon>
        <taxon>Fungi</taxon>
        <taxon>Dikarya</taxon>
        <taxon>Ascomycota</taxon>
        <taxon>Pezizomycotina</taxon>
        <taxon>Sordariomycetes</taxon>
        <taxon>Xylariomycetidae</taxon>
        <taxon>Xylariales</taxon>
        <taxon>Microdochiaceae</taxon>
        <taxon>Microdochium</taxon>
    </lineage>
</organism>
<evidence type="ECO:0000313" key="1">
    <source>
        <dbReference type="EMBL" id="KXJ89568.1"/>
    </source>
</evidence>
<dbReference type="Proteomes" id="UP000070501">
    <property type="component" value="Unassembled WGS sequence"/>
</dbReference>